<evidence type="ECO:0000256" key="1">
    <source>
        <dbReference type="SAM" id="Phobius"/>
    </source>
</evidence>
<feature type="transmembrane region" description="Helical" evidence="1">
    <location>
        <begin position="289"/>
        <end position="310"/>
    </location>
</feature>
<feature type="transmembrane region" description="Helical" evidence="1">
    <location>
        <begin position="351"/>
        <end position="371"/>
    </location>
</feature>
<dbReference type="Pfam" id="PF02447">
    <property type="entry name" value="GntP_permease"/>
    <property type="match status" value="1"/>
</dbReference>
<feature type="transmembrane region" description="Helical" evidence="1">
    <location>
        <begin position="222"/>
        <end position="243"/>
    </location>
</feature>
<keyword evidence="1" id="KW-0472">Membrane</keyword>
<dbReference type="AlphaFoldDB" id="A0A923T6Q3"/>
<reference evidence="2" key="1">
    <citation type="submission" date="2020-08" db="EMBL/GenBank/DDBJ databases">
        <title>Lewinella bacteria from marine environments.</title>
        <authorList>
            <person name="Zhong Y."/>
        </authorList>
    </citation>
    <scope>NUCLEOTIDE SEQUENCE</scope>
    <source>
        <strain evidence="2">KCTC 42187</strain>
    </source>
</reference>
<dbReference type="GO" id="GO:0005886">
    <property type="term" value="C:plasma membrane"/>
    <property type="evidence" value="ECO:0007669"/>
    <property type="project" value="TreeGrafter"/>
</dbReference>
<dbReference type="EMBL" id="JACSIT010000037">
    <property type="protein sequence ID" value="MBC6992739.1"/>
    <property type="molecule type" value="Genomic_DNA"/>
</dbReference>
<proteinExistence type="predicted"/>
<name>A0A923T6Q3_9BACT</name>
<feature type="transmembrane region" description="Helical" evidence="1">
    <location>
        <begin position="32"/>
        <end position="55"/>
    </location>
</feature>
<feature type="transmembrane region" description="Helical" evidence="1">
    <location>
        <begin position="420"/>
        <end position="439"/>
    </location>
</feature>
<organism evidence="2 3">
    <name type="scientific">Neolewinella lacunae</name>
    <dbReference type="NCBI Taxonomy" id="1517758"/>
    <lineage>
        <taxon>Bacteria</taxon>
        <taxon>Pseudomonadati</taxon>
        <taxon>Bacteroidota</taxon>
        <taxon>Saprospiria</taxon>
        <taxon>Saprospirales</taxon>
        <taxon>Lewinellaceae</taxon>
        <taxon>Neolewinella</taxon>
    </lineage>
</organism>
<accession>A0A923T6Q3</accession>
<dbReference type="Proteomes" id="UP000650081">
    <property type="component" value="Unassembled WGS sequence"/>
</dbReference>
<feature type="transmembrane region" description="Helical" evidence="1">
    <location>
        <begin position="255"/>
        <end position="277"/>
    </location>
</feature>
<keyword evidence="1" id="KW-0812">Transmembrane</keyword>
<evidence type="ECO:0000313" key="2">
    <source>
        <dbReference type="EMBL" id="MBC6992739.1"/>
    </source>
</evidence>
<comment type="caution">
    <text evidence="2">The sequence shown here is derived from an EMBL/GenBank/DDBJ whole genome shotgun (WGS) entry which is preliminary data.</text>
</comment>
<sequence>MLSGLPLLLALAAAILFLIVAGSRFGWHPFFALFVAAVGLGLAIGFDLPQVIALLKEGFGGLVGGVGLLIVLGSIIGVALERSGAARRIADLLIGGGGRLGLRLVVLGAVISVPVFCDSGFIILAGLLPALALRAGTKLAPLALSLAGGLYLTHTLIPPTPGPLAAAANLGATDYIGTIMGLGLVVSLPALFVVWKSAAWLGARIPARPPAAAEILLEATPGLLPSLLPLLTPMVLIALGSVLQLTTEPGGLADYLRWCCEPTVALALGCIPALLLPSATPKTEWIKDGLNLAGPILIITGLGGAFGAILKASSLAADVAAWVGEAALSGSALLGLGFAIAALLKTAQGSSTGALVIASGIVAPLLPLAGFSSATDLALLTLAIGGGAMTVSHANDSYFWVVSRFSGIEVADAYRSYTPLTAVMGFTVLVTVLLLGLVLR</sequence>
<dbReference type="PANTHER" id="PTHR30354">
    <property type="entry name" value="GNT FAMILY GLUCONATE TRANSPORTER"/>
    <property type="match status" value="1"/>
</dbReference>
<dbReference type="GO" id="GO:0015128">
    <property type="term" value="F:gluconate transmembrane transporter activity"/>
    <property type="evidence" value="ECO:0007669"/>
    <property type="project" value="InterPro"/>
</dbReference>
<feature type="transmembrane region" description="Helical" evidence="1">
    <location>
        <begin position="177"/>
        <end position="201"/>
    </location>
</feature>
<evidence type="ECO:0000313" key="3">
    <source>
        <dbReference type="Proteomes" id="UP000650081"/>
    </source>
</evidence>
<dbReference type="InterPro" id="IPR003474">
    <property type="entry name" value="Glcn_transporter"/>
</dbReference>
<gene>
    <name evidence="2" type="ORF">H9S92_01060</name>
</gene>
<dbReference type="PANTHER" id="PTHR30354:SF11">
    <property type="entry name" value="PERMEASE"/>
    <property type="match status" value="1"/>
</dbReference>
<dbReference type="RefSeq" id="WP_187464878.1">
    <property type="nucleotide sequence ID" value="NZ_JACSIT010000037.1"/>
</dbReference>
<feature type="transmembrane region" description="Helical" evidence="1">
    <location>
        <begin position="100"/>
        <end position="127"/>
    </location>
</feature>
<feature type="transmembrane region" description="Helical" evidence="1">
    <location>
        <begin position="62"/>
        <end position="80"/>
    </location>
</feature>
<keyword evidence="3" id="KW-1185">Reference proteome</keyword>
<feature type="transmembrane region" description="Helical" evidence="1">
    <location>
        <begin position="322"/>
        <end position="344"/>
    </location>
</feature>
<protein>
    <submittedName>
        <fullName evidence="2">GntP family permease</fullName>
    </submittedName>
</protein>
<keyword evidence="1" id="KW-1133">Transmembrane helix</keyword>